<gene>
    <name evidence="6" type="ORF">DP923_02935</name>
</gene>
<evidence type="ECO:0000256" key="1">
    <source>
        <dbReference type="ARBA" id="ARBA00000085"/>
    </source>
</evidence>
<dbReference type="EMBL" id="QMDV01000001">
    <property type="protein sequence ID" value="RAU84030.1"/>
    <property type="molecule type" value="Genomic_DNA"/>
</dbReference>
<dbReference type="SUPFAM" id="SSF55785">
    <property type="entry name" value="PYP-like sensor domain (PAS domain)"/>
    <property type="match status" value="1"/>
</dbReference>
<evidence type="ECO:0000256" key="3">
    <source>
        <dbReference type="ARBA" id="ARBA00022553"/>
    </source>
</evidence>
<evidence type="ECO:0000313" key="6">
    <source>
        <dbReference type="EMBL" id="RAU84030.1"/>
    </source>
</evidence>
<keyword evidence="7" id="KW-1185">Reference proteome</keyword>
<dbReference type="Gene3D" id="3.30.450.20">
    <property type="entry name" value="PAS domain"/>
    <property type="match status" value="1"/>
</dbReference>
<dbReference type="CDD" id="cd00082">
    <property type="entry name" value="HisKA"/>
    <property type="match status" value="1"/>
</dbReference>
<proteinExistence type="predicted"/>
<comment type="caution">
    <text evidence="6">The sequence shown here is derived from an EMBL/GenBank/DDBJ whole genome shotgun (WGS) entry which is preliminary data.</text>
</comment>
<dbReference type="RefSeq" id="WP_112304186.1">
    <property type="nucleotide sequence ID" value="NZ_QMDV01000001.1"/>
</dbReference>
<protein>
    <recommendedName>
        <fullName evidence="2">histidine kinase</fullName>
        <ecNumber evidence="2">2.7.13.3</ecNumber>
    </recommendedName>
</protein>
<dbReference type="InterPro" id="IPR003661">
    <property type="entry name" value="HisK_dim/P_dom"/>
</dbReference>
<reference evidence="6 7" key="2">
    <citation type="submission" date="2018-07" db="EMBL/GenBank/DDBJ databases">
        <title>Pontibacter sp. 2b14 genomic sequence and assembly.</title>
        <authorList>
            <person name="Du Z.-J."/>
        </authorList>
    </citation>
    <scope>NUCLEOTIDE SEQUENCE [LARGE SCALE GENOMIC DNA]</scope>
    <source>
        <strain evidence="6 7">2b14</strain>
    </source>
</reference>
<evidence type="ECO:0000313" key="7">
    <source>
        <dbReference type="Proteomes" id="UP000251692"/>
    </source>
</evidence>
<dbReference type="OrthoDB" id="9124519at2"/>
<evidence type="ECO:0000256" key="5">
    <source>
        <dbReference type="ARBA" id="ARBA00022777"/>
    </source>
</evidence>
<dbReference type="AlphaFoldDB" id="A0A364RI51"/>
<accession>A0A364RI51</accession>
<dbReference type="GO" id="GO:0000155">
    <property type="term" value="F:phosphorelay sensor kinase activity"/>
    <property type="evidence" value="ECO:0007669"/>
    <property type="project" value="InterPro"/>
</dbReference>
<dbReference type="InterPro" id="IPR036097">
    <property type="entry name" value="HisK_dim/P_sf"/>
</dbReference>
<keyword evidence="5" id="KW-0418">Kinase</keyword>
<sequence length="204" mass="23604">MATFEETKNLLEDSTFYYIIATNMEGKYTYINTCYRKTFEPIHGPIVGEPYDITIHPDDTQICEEVSEKCFTHPEKTFPATIRKHDGQGGYVITQWEYKALWDEHNQPAGIFCLGYDITDYMAYHDELKNTQSLLSQKEIVLQDMLFQQSHVIRRPLANIMGLAKILERMDIDKNLYNICKMLVDSCNQLDAVIKESAAKANNQ</sequence>
<keyword evidence="3" id="KW-0597">Phosphoprotein</keyword>
<dbReference type="Gene3D" id="1.10.287.130">
    <property type="match status" value="1"/>
</dbReference>
<dbReference type="InterPro" id="IPR052162">
    <property type="entry name" value="Sensor_kinase/Photoreceptor"/>
</dbReference>
<keyword evidence="4" id="KW-0808">Transferase</keyword>
<name>A0A364RI51_9BACT</name>
<dbReference type="EC" id="2.7.13.3" evidence="2"/>
<dbReference type="SUPFAM" id="SSF47384">
    <property type="entry name" value="Homodimeric domain of signal transducing histidine kinase"/>
    <property type="match status" value="1"/>
</dbReference>
<comment type="catalytic activity">
    <reaction evidence="1">
        <text>ATP + protein L-histidine = ADP + protein N-phospho-L-histidine.</text>
        <dbReference type="EC" id="2.7.13.3"/>
    </reaction>
</comment>
<evidence type="ECO:0000256" key="2">
    <source>
        <dbReference type="ARBA" id="ARBA00012438"/>
    </source>
</evidence>
<dbReference type="PANTHER" id="PTHR43304">
    <property type="entry name" value="PHYTOCHROME-LIKE PROTEIN CPH1"/>
    <property type="match status" value="1"/>
</dbReference>
<dbReference type="Proteomes" id="UP000251692">
    <property type="component" value="Unassembled WGS sequence"/>
</dbReference>
<dbReference type="PANTHER" id="PTHR43304:SF1">
    <property type="entry name" value="PAC DOMAIN-CONTAINING PROTEIN"/>
    <property type="match status" value="1"/>
</dbReference>
<dbReference type="InterPro" id="IPR035965">
    <property type="entry name" value="PAS-like_dom_sf"/>
</dbReference>
<reference evidence="6 7" key="1">
    <citation type="submission" date="2018-06" db="EMBL/GenBank/DDBJ databases">
        <authorList>
            <person name="Liu Z.-W."/>
        </authorList>
    </citation>
    <scope>NUCLEOTIDE SEQUENCE [LARGE SCALE GENOMIC DNA]</scope>
    <source>
        <strain evidence="6 7">2b14</strain>
    </source>
</reference>
<organism evidence="6 7">
    <name type="scientific">Pontibacter arcticus</name>
    <dbReference type="NCBI Taxonomy" id="2080288"/>
    <lineage>
        <taxon>Bacteria</taxon>
        <taxon>Pseudomonadati</taxon>
        <taxon>Bacteroidota</taxon>
        <taxon>Cytophagia</taxon>
        <taxon>Cytophagales</taxon>
        <taxon>Hymenobacteraceae</taxon>
        <taxon>Pontibacter</taxon>
    </lineage>
</organism>
<evidence type="ECO:0000256" key="4">
    <source>
        <dbReference type="ARBA" id="ARBA00022679"/>
    </source>
</evidence>